<dbReference type="GO" id="GO:0005634">
    <property type="term" value="C:nucleus"/>
    <property type="evidence" value="ECO:0007669"/>
    <property type="project" value="UniProtKB-SubCell"/>
</dbReference>
<dbReference type="GO" id="GO:0000978">
    <property type="term" value="F:RNA polymerase II cis-regulatory region sequence-specific DNA binding"/>
    <property type="evidence" value="ECO:0007669"/>
    <property type="project" value="TreeGrafter"/>
</dbReference>
<dbReference type="Gene3D" id="6.10.20.40">
    <property type="entry name" value="TEA/ATTS domain"/>
    <property type="match status" value="1"/>
</dbReference>
<feature type="compositionally biased region" description="Polar residues" evidence="7">
    <location>
        <begin position="344"/>
        <end position="353"/>
    </location>
</feature>
<feature type="compositionally biased region" description="Polar residues" evidence="7">
    <location>
        <begin position="7"/>
        <end position="20"/>
    </location>
</feature>
<dbReference type="OrthoDB" id="2562432at2759"/>
<dbReference type="GO" id="GO:0000981">
    <property type="term" value="F:DNA-binding transcription factor activity, RNA polymerase II-specific"/>
    <property type="evidence" value="ECO:0007669"/>
    <property type="project" value="TreeGrafter"/>
</dbReference>
<dbReference type="Proteomes" id="UP000279236">
    <property type="component" value="Unassembled WGS sequence"/>
</dbReference>
<dbReference type="GO" id="GO:0005667">
    <property type="term" value="C:transcription regulator complex"/>
    <property type="evidence" value="ECO:0007669"/>
    <property type="project" value="TreeGrafter"/>
</dbReference>
<evidence type="ECO:0000256" key="1">
    <source>
        <dbReference type="ARBA" id="ARBA00004123"/>
    </source>
</evidence>
<evidence type="ECO:0000313" key="9">
    <source>
        <dbReference type="EMBL" id="RSH82790.1"/>
    </source>
</evidence>
<name>A0A427XVD6_9TREE</name>
<sequence length="772" mass="84368">MAADAPPSSSVPRGPPTTSGVGDGPGAAPHSCSPDELYFHVVGKWPGSELGYPADHTDGQGPSGAGSMKPVSPTDDMDDRRDGSNARAKKRRKVQRRAKVSEIWFPHAEMAFCTCVSSIPPNGRTKIKFFGRPLGRNELIAAICTLATRRLYNRKQISSHSQVLKDKVPHPYKEIFTFEDKARSDETGESSTANVIENYTFPDAIYNVIGYRVGTDLANSPKPDWLVRLEAGGSEVQAQQPAMDASASGRPYSYWANNPADQYSGYYDRGGQPAYLMKGKERDGRAPMHPHPSQIDSSYYQYGQQSLRQQQPPYGSSSYQGHIVPPHTLPPLPASRDLDDHQSPLAQHTTMNDPSGVASRYGYASHPQMPQRGQRISSTGQVWDGVDHSRSPTNSTFEGHSQGSSGLSPRDSMGPPYGDVKPSMSGGDHLTLPPLQEVPSPQYNDWQWAGKQQQQPVVSTRGGGLPGLPNLPSLGSVASQAYALPSAGGWSGSSSGGYQQQPWDDPRDRQRTPPSSVPRSLAAFVPSGVEFTAQTREHYLSLSPGEPLANGPPIPMRDIYMYKNRYPFLDSIAASPAPVPVFHIDIPVAFGANLQQRRNLIQRTTAFGLHLLLRPLGDANGWALTTDTAFLHTQGAIKYMRTIEQLRINPTGDLSSDTRITDLVRLYDQLLAQERGGDSFSNVGAPMSVVVQRIIRDNGGDRVSTSNCFGEDWADASVVLIYTFWADNRQPFVCRPVDFDQRGPPQDVVAADQLVADLLAGEEQQPSKFEWM</sequence>
<keyword evidence="10" id="KW-1185">Reference proteome</keyword>
<reference evidence="9 10" key="1">
    <citation type="submission" date="2018-11" db="EMBL/GenBank/DDBJ databases">
        <title>Genome sequence of Apiotrichum porosum DSM 27194.</title>
        <authorList>
            <person name="Aliyu H."/>
            <person name="Gorte O."/>
            <person name="Ochsenreither K."/>
        </authorList>
    </citation>
    <scope>NUCLEOTIDE SEQUENCE [LARGE SCALE GENOMIC DNA]</scope>
    <source>
        <strain evidence="9 10">DSM 27194</strain>
    </source>
</reference>
<keyword evidence="3" id="KW-0805">Transcription regulation</keyword>
<dbReference type="GeneID" id="39592328"/>
<comment type="subcellular location">
    <subcellularLocation>
        <location evidence="1">Nucleus</location>
    </subcellularLocation>
</comment>
<dbReference type="PANTHER" id="PTHR11834">
    <property type="entry name" value="TRANSCRIPTIONAL ENHANCER FACTOR TEF RELATED"/>
    <property type="match status" value="1"/>
</dbReference>
<dbReference type="EMBL" id="RSCE01000005">
    <property type="protein sequence ID" value="RSH82790.1"/>
    <property type="molecule type" value="Genomic_DNA"/>
</dbReference>
<feature type="region of interest" description="Disordered" evidence="7">
    <location>
        <begin position="49"/>
        <end position="95"/>
    </location>
</feature>
<feature type="compositionally biased region" description="Polar residues" evidence="7">
    <location>
        <begin position="391"/>
        <end position="407"/>
    </location>
</feature>
<dbReference type="InterPro" id="IPR038096">
    <property type="entry name" value="TEA/ATTS_sf"/>
</dbReference>
<accession>A0A427XVD6</accession>
<dbReference type="AlphaFoldDB" id="A0A427XVD6"/>
<dbReference type="SMART" id="SM00426">
    <property type="entry name" value="TEA"/>
    <property type="match status" value="1"/>
</dbReference>
<feature type="region of interest" description="Disordered" evidence="7">
    <location>
        <begin position="1"/>
        <end position="33"/>
    </location>
</feature>
<proteinExistence type="inferred from homology"/>
<feature type="region of interest" description="Disordered" evidence="7">
    <location>
        <begin position="488"/>
        <end position="520"/>
    </location>
</feature>
<evidence type="ECO:0000256" key="2">
    <source>
        <dbReference type="ARBA" id="ARBA00008421"/>
    </source>
</evidence>
<feature type="compositionally biased region" description="Polar residues" evidence="7">
    <location>
        <begin position="439"/>
        <end position="458"/>
    </location>
</feature>
<evidence type="ECO:0000256" key="4">
    <source>
        <dbReference type="ARBA" id="ARBA00023163"/>
    </source>
</evidence>
<comment type="caution">
    <text evidence="9">The sequence shown here is derived from an EMBL/GenBank/DDBJ whole genome shotgun (WGS) entry which is preliminary data.</text>
</comment>
<evidence type="ECO:0000313" key="10">
    <source>
        <dbReference type="Proteomes" id="UP000279236"/>
    </source>
</evidence>
<dbReference type="InterPro" id="IPR050937">
    <property type="entry name" value="TEC1_TEAD_TF"/>
</dbReference>
<dbReference type="InterPro" id="IPR000818">
    <property type="entry name" value="TEA/ATTS_dom"/>
</dbReference>
<evidence type="ECO:0000256" key="5">
    <source>
        <dbReference type="ARBA" id="ARBA00023242"/>
    </source>
</evidence>
<organism evidence="9 10">
    <name type="scientific">Apiotrichum porosum</name>
    <dbReference type="NCBI Taxonomy" id="105984"/>
    <lineage>
        <taxon>Eukaryota</taxon>
        <taxon>Fungi</taxon>
        <taxon>Dikarya</taxon>
        <taxon>Basidiomycota</taxon>
        <taxon>Agaricomycotina</taxon>
        <taxon>Tremellomycetes</taxon>
        <taxon>Trichosporonales</taxon>
        <taxon>Trichosporonaceae</taxon>
        <taxon>Apiotrichum</taxon>
    </lineage>
</organism>
<dbReference type="STRING" id="105984.A0A427XVD6"/>
<gene>
    <name evidence="9" type="ORF">EHS24_007785</name>
</gene>
<keyword evidence="5" id="KW-0539">Nucleus</keyword>
<comment type="similarity">
    <text evidence="2">Belongs to the TEC1 family.</text>
</comment>
<feature type="compositionally biased region" description="Low complexity" evidence="7">
    <location>
        <begin position="304"/>
        <end position="321"/>
    </location>
</feature>
<dbReference type="Pfam" id="PF01285">
    <property type="entry name" value="TEA"/>
    <property type="match status" value="1"/>
</dbReference>
<keyword evidence="4" id="KW-0804">Transcription</keyword>
<evidence type="ECO:0000256" key="6">
    <source>
        <dbReference type="PROSITE-ProRule" id="PRU00505"/>
    </source>
</evidence>
<dbReference type="PANTHER" id="PTHR11834:SF0">
    <property type="entry name" value="PROTEIN SCALLOPED"/>
    <property type="match status" value="1"/>
</dbReference>
<evidence type="ECO:0000256" key="3">
    <source>
        <dbReference type="ARBA" id="ARBA00023015"/>
    </source>
</evidence>
<evidence type="ECO:0000256" key="7">
    <source>
        <dbReference type="SAM" id="MobiDB-lite"/>
    </source>
</evidence>
<feature type="DNA-binding region" description="TEA" evidence="6">
    <location>
        <begin position="97"/>
        <end position="171"/>
    </location>
</feature>
<dbReference type="PROSITE" id="PS51088">
    <property type="entry name" value="TEA_2"/>
    <property type="match status" value="1"/>
</dbReference>
<protein>
    <recommendedName>
        <fullName evidence="8">TEA domain-containing protein</fullName>
    </recommendedName>
</protein>
<feature type="domain" description="TEA" evidence="8">
    <location>
        <begin position="97"/>
        <end position="171"/>
    </location>
</feature>
<evidence type="ECO:0000259" key="8">
    <source>
        <dbReference type="PROSITE" id="PS51088"/>
    </source>
</evidence>
<dbReference type="RefSeq" id="XP_028477022.1">
    <property type="nucleotide sequence ID" value="XM_028623129.1"/>
</dbReference>
<feature type="region of interest" description="Disordered" evidence="7">
    <location>
        <begin position="304"/>
        <end position="471"/>
    </location>
</feature>